<keyword evidence="2" id="KW-0645">Protease</keyword>
<evidence type="ECO:0000313" key="12">
    <source>
        <dbReference type="Proteomes" id="UP001156666"/>
    </source>
</evidence>
<dbReference type="CDD" id="cd04275">
    <property type="entry name" value="ZnMc_pappalysin_like"/>
    <property type="match status" value="1"/>
</dbReference>
<proteinExistence type="inferred from homology"/>
<evidence type="ECO:0000256" key="4">
    <source>
        <dbReference type="ARBA" id="ARBA00022729"/>
    </source>
</evidence>
<dbReference type="GO" id="GO:0008237">
    <property type="term" value="F:metallopeptidase activity"/>
    <property type="evidence" value="ECO:0007669"/>
    <property type="project" value="UniProtKB-KW"/>
</dbReference>
<name>A0AA37WGV2_9BACT</name>
<comment type="caution">
    <text evidence="11">The sequence shown here is derived from an EMBL/GenBank/DDBJ whole genome shotgun (WGS) entry which is preliminary data.</text>
</comment>
<sequence length="814" mass="85969">MENDPKLEHKMERIEKATRAYMQKNEGARVDGIITIPVVFHVVYNNAAENIPDAQIMTQLAILNEDFRRLNADADNTWSQADDAEIEFCLASVDPQGAATSGITRTSTSQTSFGTNDQVKFSSSGGKDAWPAADYLNIWVCDITGGILGYAQFPGGPAATDGVVNDYLYTGGPGQATAPFDLGRTLTHEVGHYLNLRHIWGDGGCGVDDFVADTPLSDASNGGCNEGHVSCGTVDMVQNYMDYSDDACMNLFTNGQKVRMRAIFDTGGFRESLLSSTACGTPADPTCTDGIQNGQETGVDCGGPDCPDCPPDPTCDDGIQNGDETGVDCGGSECPTCPCAGTDVNVSITLDNYPEETSWSITDGNGVTVAQGGTYGNQADGSTVSIDLCLEDGCYDFIINDAYGDGICCTYGNGSYSVTAGGNSVASGGSFGSSETTNFCLGGGNGPTCDDGIQNGQETGVDCGGPDCPDCPVEPTCTDGIQNGQETGVDCGGPDCPDCPVEPTCDDGIQNGQETGVDCGGPDCPDCPVEPTCTDGIQNGQETGVDCGGPDCAPCNPTGCTTVNIDFNDFEGGFGIWNDGGSDCSLNNGSTFASSGSRSIRLRDNTNSSTTTTDNLNLAGYTEVVIDFSYYARSMENGEDFWLQASTDGGSSYATLVSWSRGSDFSNNSREYETVTITGTFTSTTKFRFRCDASSNSDFIYLDDINISGCVNTAREITEETTLNELASDKISKVKIFPNPTYNLLNVNYRSNSDSQVQINVLDMSGRKVMTQNTKAVKGSNSEKLQVGELNAGIYYIHLNNGVDQIIKKFVVIK</sequence>
<gene>
    <name evidence="11" type="ORF">GCM10007940_32150</name>
</gene>
<evidence type="ECO:0008006" key="13">
    <source>
        <dbReference type="Google" id="ProtNLM"/>
    </source>
</evidence>
<keyword evidence="8" id="KW-1015">Disulfide bond</keyword>
<dbReference type="AlphaFoldDB" id="A0AA37WGV2"/>
<dbReference type="InterPro" id="IPR026444">
    <property type="entry name" value="Secre_tail"/>
</dbReference>
<reference evidence="11" key="2">
    <citation type="submission" date="2023-01" db="EMBL/GenBank/DDBJ databases">
        <title>Draft genome sequence of Portibacter lacus strain NBRC 108769.</title>
        <authorList>
            <person name="Sun Q."/>
            <person name="Mori K."/>
        </authorList>
    </citation>
    <scope>NUCLEOTIDE SEQUENCE</scope>
    <source>
        <strain evidence="11">NBRC 108769</strain>
    </source>
</reference>
<dbReference type="Pfam" id="PF18962">
    <property type="entry name" value="Por_Secre_tail"/>
    <property type="match status" value="1"/>
</dbReference>
<dbReference type="NCBIfam" id="TIGR04183">
    <property type="entry name" value="Por_Secre_tail"/>
    <property type="match status" value="1"/>
</dbReference>
<evidence type="ECO:0000256" key="8">
    <source>
        <dbReference type="ARBA" id="ARBA00023157"/>
    </source>
</evidence>
<feature type="domain" description="Secretion system C-terminal sorting" evidence="10">
    <location>
        <begin position="736"/>
        <end position="812"/>
    </location>
</feature>
<keyword evidence="4" id="KW-0732">Signal</keyword>
<keyword evidence="3" id="KW-0479">Metal-binding</keyword>
<keyword evidence="5" id="KW-0378">Hydrolase</keyword>
<keyword evidence="6" id="KW-0862">Zinc</keyword>
<dbReference type="GO" id="GO:0006508">
    <property type="term" value="P:proteolysis"/>
    <property type="evidence" value="ECO:0007669"/>
    <property type="project" value="UniProtKB-KW"/>
</dbReference>
<keyword evidence="7" id="KW-0482">Metalloprotease</keyword>
<dbReference type="InterPro" id="IPR024079">
    <property type="entry name" value="MetalloPept_cat_dom_sf"/>
</dbReference>
<dbReference type="Gene3D" id="3.40.390.10">
    <property type="entry name" value="Collagenase (Catalytic Domain)"/>
    <property type="match status" value="1"/>
</dbReference>
<dbReference type="Pfam" id="PF05572">
    <property type="entry name" value="Peptidase_M43"/>
    <property type="match status" value="1"/>
</dbReference>
<dbReference type="SUPFAM" id="SSF55486">
    <property type="entry name" value="Metalloproteases ('zincins'), catalytic domain"/>
    <property type="match status" value="1"/>
</dbReference>
<dbReference type="PANTHER" id="PTHR47466:SF1">
    <property type="entry name" value="METALLOPROTEASE MEP1 (AFU_ORTHOLOGUE AFUA_1G07730)-RELATED"/>
    <property type="match status" value="1"/>
</dbReference>
<protein>
    <recommendedName>
        <fullName evidence="13">T9SS type A sorting domain-containing protein</fullName>
    </recommendedName>
</protein>
<evidence type="ECO:0000256" key="7">
    <source>
        <dbReference type="ARBA" id="ARBA00023049"/>
    </source>
</evidence>
<dbReference type="GO" id="GO:0046872">
    <property type="term" value="F:metal ion binding"/>
    <property type="evidence" value="ECO:0007669"/>
    <property type="project" value="UniProtKB-KW"/>
</dbReference>
<evidence type="ECO:0000256" key="1">
    <source>
        <dbReference type="ARBA" id="ARBA00008721"/>
    </source>
</evidence>
<organism evidence="11 12">
    <name type="scientific">Portibacter lacus</name>
    <dbReference type="NCBI Taxonomy" id="1099794"/>
    <lineage>
        <taxon>Bacteria</taxon>
        <taxon>Pseudomonadati</taxon>
        <taxon>Bacteroidota</taxon>
        <taxon>Saprospiria</taxon>
        <taxon>Saprospirales</taxon>
        <taxon>Haliscomenobacteraceae</taxon>
        <taxon>Portibacter</taxon>
    </lineage>
</organism>
<evidence type="ECO:0000256" key="5">
    <source>
        <dbReference type="ARBA" id="ARBA00022801"/>
    </source>
</evidence>
<evidence type="ECO:0000259" key="9">
    <source>
        <dbReference type="Pfam" id="PF05572"/>
    </source>
</evidence>
<accession>A0AA37WGV2</accession>
<dbReference type="InterPro" id="IPR008754">
    <property type="entry name" value="Peptidase_M43"/>
</dbReference>
<evidence type="ECO:0000256" key="3">
    <source>
        <dbReference type="ARBA" id="ARBA00022723"/>
    </source>
</evidence>
<dbReference type="Proteomes" id="UP001156666">
    <property type="component" value="Unassembled WGS sequence"/>
</dbReference>
<dbReference type="Gene3D" id="2.60.120.260">
    <property type="entry name" value="Galactose-binding domain-like"/>
    <property type="match status" value="1"/>
</dbReference>
<evidence type="ECO:0000259" key="10">
    <source>
        <dbReference type="Pfam" id="PF18962"/>
    </source>
</evidence>
<evidence type="ECO:0000256" key="2">
    <source>
        <dbReference type="ARBA" id="ARBA00022670"/>
    </source>
</evidence>
<dbReference type="PANTHER" id="PTHR47466">
    <property type="match status" value="1"/>
</dbReference>
<feature type="domain" description="Peptidase M43 pregnancy-associated plasma-A" evidence="9">
    <location>
        <begin position="127"/>
        <end position="264"/>
    </location>
</feature>
<keyword evidence="12" id="KW-1185">Reference proteome</keyword>
<comment type="similarity">
    <text evidence="1">Belongs to the peptidase M43B family.</text>
</comment>
<reference evidence="11" key="1">
    <citation type="journal article" date="2014" name="Int. J. Syst. Evol. Microbiol.">
        <title>Complete genome sequence of Corynebacterium casei LMG S-19264T (=DSM 44701T), isolated from a smear-ripened cheese.</title>
        <authorList>
            <consortium name="US DOE Joint Genome Institute (JGI-PGF)"/>
            <person name="Walter F."/>
            <person name="Albersmeier A."/>
            <person name="Kalinowski J."/>
            <person name="Ruckert C."/>
        </authorList>
    </citation>
    <scope>NUCLEOTIDE SEQUENCE</scope>
    <source>
        <strain evidence="11">NBRC 108769</strain>
    </source>
</reference>
<evidence type="ECO:0000313" key="11">
    <source>
        <dbReference type="EMBL" id="GLR18599.1"/>
    </source>
</evidence>
<dbReference type="EMBL" id="BSOH01000021">
    <property type="protein sequence ID" value="GLR18599.1"/>
    <property type="molecule type" value="Genomic_DNA"/>
</dbReference>
<evidence type="ECO:0000256" key="6">
    <source>
        <dbReference type="ARBA" id="ARBA00022833"/>
    </source>
</evidence>